<accession>B3PT78</accession>
<gene>
    <name evidence="1" type="ordered locus">RHECIAT_CH0002873</name>
</gene>
<proteinExistence type="predicted"/>
<evidence type="ECO:0000313" key="2">
    <source>
        <dbReference type="Proteomes" id="UP000008817"/>
    </source>
</evidence>
<dbReference type="AlphaFoldDB" id="B3PT78"/>
<reference evidence="1 2" key="1">
    <citation type="submission" date="2008-04" db="EMBL/GenBank/DDBJ databases">
        <title>Genome diversity and DNA divergence of Rhizobium etli.</title>
        <authorList>
            <person name="Gonzalez V."/>
            <person name="Acosta J.L."/>
            <person name="Santamaria R.I."/>
            <person name="Bustos P."/>
            <person name="Hernandez-Gonzalez I.L."/>
            <person name="Fernandez J.L."/>
            <person name="Diaz R."/>
            <person name="Flores M."/>
            <person name="Mora J."/>
            <person name="Palacios R."/>
            <person name="Davila G."/>
        </authorList>
    </citation>
    <scope>NUCLEOTIDE SEQUENCE [LARGE SCALE GENOMIC DNA]</scope>
    <source>
        <strain evidence="1 2">CIAT 652</strain>
    </source>
</reference>
<dbReference type="KEGG" id="rec:RHECIAT_CH0002873"/>
<organism evidence="1 2">
    <name type="scientific">Rhizobium etli (strain CIAT 652)</name>
    <dbReference type="NCBI Taxonomy" id="491916"/>
    <lineage>
        <taxon>Bacteria</taxon>
        <taxon>Pseudomonadati</taxon>
        <taxon>Pseudomonadota</taxon>
        <taxon>Alphaproteobacteria</taxon>
        <taxon>Hyphomicrobiales</taxon>
        <taxon>Rhizobiaceae</taxon>
        <taxon>Rhizobium/Agrobacterium group</taxon>
        <taxon>Rhizobium</taxon>
    </lineage>
</organism>
<protein>
    <submittedName>
        <fullName evidence="1">Uncharacterized protein</fullName>
    </submittedName>
</protein>
<name>B3PT78_RHIE6</name>
<evidence type="ECO:0000313" key="1">
    <source>
        <dbReference type="EMBL" id="ACE91823.1"/>
    </source>
</evidence>
<dbReference type="EMBL" id="CP001074">
    <property type="protein sequence ID" value="ACE91823.1"/>
    <property type="molecule type" value="Genomic_DNA"/>
</dbReference>
<dbReference type="Proteomes" id="UP000008817">
    <property type="component" value="Chromosome"/>
</dbReference>
<sequence>MSTILTYFLVTVTCGKSYAPRFWMFGISLDADAHPISKPLGPEFAARRQPHQRIIPLIKTETG</sequence>
<dbReference type="HOGENOM" id="CLU_2882784_0_0_5"/>